<keyword evidence="2" id="KW-1003">Cell membrane</keyword>
<evidence type="ECO:0000256" key="1">
    <source>
        <dbReference type="ARBA" id="ARBA00004651"/>
    </source>
</evidence>
<proteinExistence type="inferred from homology"/>
<name>A0A0M4DH50_9BACT</name>
<dbReference type="InterPro" id="IPR003838">
    <property type="entry name" value="ABC3_permease_C"/>
</dbReference>
<dbReference type="PANTHER" id="PTHR30572:SF4">
    <property type="entry name" value="ABC TRANSPORTER PERMEASE YTRF"/>
    <property type="match status" value="1"/>
</dbReference>
<dbReference type="EMBL" id="CP010802">
    <property type="protein sequence ID" value="ALC16070.1"/>
    <property type="molecule type" value="Genomic_DNA"/>
</dbReference>
<feature type="transmembrane region" description="Helical" evidence="7">
    <location>
        <begin position="258"/>
        <end position="283"/>
    </location>
</feature>
<dbReference type="Proteomes" id="UP000057158">
    <property type="component" value="Chromosome"/>
</dbReference>
<keyword evidence="11" id="KW-1185">Reference proteome</keyword>
<dbReference type="Pfam" id="PF02687">
    <property type="entry name" value="FtsX"/>
    <property type="match status" value="1"/>
</dbReference>
<dbReference type="Pfam" id="PF12704">
    <property type="entry name" value="MacB_PCD"/>
    <property type="match status" value="1"/>
</dbReference>
<feature type="transmembrane region" description="Helical" evidence="7">
    <location>
        <begin position="303"/>
        <end position="325"/>
    </location>
</feature>
<comment type="subcellular location">
    <subcellularLocation>
        <location evidence="1">Cell membrane</location>
        <topology evidence="1">Multi-pass membrane protein</topology>
    </subcellularLocation>
</comment>
<keyword evidence="4 7" id="KW-1133">Transmembrane helix</keyword>
<evidence type="ECO:0000256" key="5">
    <source>
        <dbReference type="ARBA" id="ARBA00023136"/>
    </source>
</evidence>
<evidence type="ECO:0000259" key="8">
    <source>
        <dbReference type="Pfam" id="PF02687"/>
    </source>
</evidence>
<dbReference type="InterPro" id="IPR025857">
    <property type="entry name" value="MacB_PCD"/>
</dbReference>
<accession>A0A0M4DH50</accession>
<sequence length="385" mass="40399">MNLRTIAFNNLRRRKGRMAFLVAGLLIGVATAVTLLSLTAALTMDAEHKLDSYGANILITPKVDELSLSYGGIVLGGVGVDPQQIAQSDLAKIDTIPNRRNIGAVAPKVLGAVIVQGERVLLMGVDPGPEFHIKRWWQVQGRPLSADDELVAGSAAAARLGLAPGGRVDLGGTRFTVVGLLKETGSQDDSLLIATLPAAQRLLGKKGEVSLVEVAALCADCPVEDMVAQLSAALPGARVSAIQQVVKTRIHALEQFRAFSFGVAAVVILVGALVVFVTMMGSVNERTREIGIFRALGFRRGHVVTLILMEAAAVSLLSGLLGYLAGMGATALLLPFLADSHPYLVWNPLLGPGALLLALGVGCAASFYPALHASRMEPTEALRAL</sequence>
<feature type="transmembrane region" description="Helical" evidence="7">
    <location>
        <begin position="345"/>
        <end position="368"/>
    </location>
</feature>
<dbReference type="STRING" id="1603606.DSOUD_1289"/>
<evidence type="ECO:0000313" key="11">
    <source>
        <dbReference type="Proteomes" id="UP000057158"/>
    </source>
</evidence>
<dbReference type="GO" id="GO:0022857">
    <property type="term" value="F:transmembrane transporter activity"/>
    <property type="evidence" value="ECO:0007669"/>
    <property type="project" value="TreeGrafter"/>
</dbReference>
<dbReference type="InterPro" id="IPR050250">
    <property type="entry name" value="Macrolide_Exporter_MacB"/>
</dbReference>
<evidence type="ECO:0000256" key="3">
    <source>
        <dbReference type="ARBA" id="ARBA00022692"/>
    </source>
</evidence>
<gene>
    <name evidence="10" type="ORF">DSOUD_1289</name>
</gene>
<dbReference type="AlphaFoldDB" id="A0A0M4DH50"/>
<evidence type="ECO:0000256" key="2">
    <source>
        <dbReference type="ARBA" id="ARBA00022475"/>
    </source>
</evidence>
<dbReference type="KEGG" id="des:DSOUD_1289"/>
<dbReference type="OrthoDB" id="239678at2"/>
<evidence type="ECO:0000256" key="4">
    <source>
        <dbReference type="ARBA" id="ARBA00022989"/>
    </source>
</evidence>
<evidence type="ECO:0000256" key="7">
    <source>
        <dbReference type="SAM" id="Phobius"/>
    </source>
</evidence>
<reference evidence="10 11" key="1">
    <citation type="submission" date="2015-07" db="EMBL/GenBank/DDBJ databases">
        <title>Isolation and Genomic Characterization of a Novel Halophilic Metal-Reducing Deltaproteobacterium from the Deep Subsurface.</title>
        <authorList>
            <person name="Badalamenti J.P."/>
            <person name="Summers Z.M."/>
            <person name="Gralnick J.A."/>
            <person name="Bond D.R."/>
        </authorList>
    </citation>
    <scope>NUCLEOTIDE SEQUENCE [LARGE SCALE GENOMIC DNA]</scope>
    <source>
        <strain evidence="10 11">WTL</strain>
    </source>
</reference>
<evidence type="ECO:0000313" key="10">
    <source>
        <dbReference type="EMBL" id="ALC16070.1"/>
    </source>
</evidence>
<protein>
    <submittedName>
        <fullName evidence="10">ABC transporter permease</fullName>
    </submittedName>
</protein>
<dbReference type="PANTHER" id="PTHR30572">
    <property type="entry name" value="MEMBRANE COMPONENT OF TRANSPORTER-RELATED"/>
    <property type="match status" value="1"/>
</dbReference>
<keyword evidence="3 7" id="KW-0812">Transmembrane</keyword>
<dbReference type="GO" id="GO:0005886">
    <property type="term" value="C:plasma membrane"/>
    <property type="evidence" value="ECO:0007669"/>
    <property type="project" value="UniProtKB-SubCell"/>
</dbReference>
<dbReference type="PATRIC" id="fig|1603606.3.peg.1409"/>
<evidence type="ECO:0000256" key="6">
    <source>
        <dbReference type="ARBA" id="ARBA00038076"/>
    </source>
</evidence>
<feature type="domain" description="ABC3 transporter permease C-terminal" evidence="8">
    <location>
        <begin position="263"/>
        <end position="378"/>
    </location>
</feature>
<dbReference type="RefSeq" id="WP_053550217.1">
    <property type="nucleotide sequence ID" value="NZ_CP010802.1"/>
</dbReference>
<organism evidence="10 11">
    <name type="scientific">Desulfuromonas soudanensis</name>
    <dbReference type="NCBI Taxonomy" id="1603606"/>
    <lineage>
        <taxon>Bacteria</taxon>
        <taxon>Pseudomonadati</taxon>
        <taxon>Thermodesulfobacteriota</taxon>
        <taxon>Desulfuromonadia</taxon>
        <taxon>Desulfuromonadales</taxon>
        <taxon>Desulfuromonadaceae</taxon>
        <taxon>Desulfuromonas</taxon>
    </lineage>
</organism>
<keyword evidence="5 7" id="KW-0472">Membrane</keyword>
<feature type="domain" description="MacB-like periplasmic core" evidence="9">
    <location>
        <begin position="20"/>
        <end position="210"/>
    </location>
</feature>
<evidence type="ECO:0000259" key="9">
    <source>
        <dbReference type="Pfam" id="PF12704"/>
    </source>
</evidence>
<comment type="similarity">
    <text evidence="6">Belongs to the ABC-4 integral membrane protein family.</text>
</comment>